<dbReference type="InterPro" id="IPR008753">
    <property type="entry name" value="Peptidase_M13_N"/>
</dbReference>
<gene>
    <name evidence="4" type="ORF">D915_002234</name>
</gene>
<dbReference type="Gene3D" id="1.10.1380.10">
    <property type="entry name" value="Neutral endopeptidase , domain2"/>
    <property type="match status" value="1"/>
</dbReference>
<dbReference type="GO" id="GO:0006508">
    <property type="term" value="P:proteolysis"/>
    <property type="evidence" value="ECO:0007669"/>
    <property type="project" value="InterPro"/>
</dbReference>
<feature type="transmembrane region" description="Helical" evidence="2">
    <location>
        <begin position="203"/>
        <end position="227"/>
    </location>
</feature>
<accession>A0A4E0S386</accession>
<proteinExistence type="predicted"/>
<feature type="domain" description="Peptidase M13 N-terminal" evidence="3">
    <location>
        <begin position="503"/>
        <end position="648"/>
    </location>
</feature>
<organism evidence="4 5">
    <name type="scientific">Fasciola hepatica</name>
    <name type="common">Liver fluke</name>
    <dbReference type="NCBI Taxonomy" id="6192"/>
    <lineage>
        <taxon>Eukaryota</taxon>
        <taxon>Metazoa</taxon>
        <taxon>Spiralia</taxon>
        <taxon>Lophotrochozoa</taxon>
        <taxon>Platyhelminthes</taxon>
        <taxon>Trematoda</taxon>
        <taxon>Digenea</taxon>
        <taxon>Plagiorchiida</taxon>
        <taxon>Echinostomata</taxon>
        <taxon>Echinostomatoidea</taxon>
        <taxon>Fasciolidae</taxon>
        <taxon>Fasciola</taxon>
    </lineage>
</organism>
<reference evidence="4" key="1">
    <citation type="submission" date="2019-03" db="EMBL/GenBank/DDBJ databases">
        <title>Improved annotation for the trematode Fasciola hepatica.</title>
        <authorList>
            <person name="Choi Y.-J."/>
            <person name="Martin J."/>
            <person name="Mitreva M."/>
        </authorList>
    </citation>
    <scope>NUCLEOTIDE SEQUENCE [LARGE SCALE GENOMIC DNA]</scope>
</reference>
<keyword evidence="2" id="KW-1133">Transmembrane helix</keyword>
<name>A0A4E0S386_FASHE</name>
<dbReference type="InterPro" id="IPR000718">
    <property type="entry name" value="Peptidase_M13"/>
</dbReference>
<dbReference type="SUPFAM" id="SSF55486">
    <property type="entry name" value="Metalloproteases ('zincins'), catalytic domain"/>
    <property type="match status" value="1"/>
</dbReference>
<dbReference type="EMBL" id="JXXN02000545">
    <property type="protein sequence ID" value="THD27040.1"/>
    <property type="molecule type" value="Genomic_DNA"/>
</dbReference>
<evidence type="ECO:0000256" key="2">
    <source>
        <dbReference type="SAM" id="Phobius"/>
    </source>
</evidence>
<dbReference type="Proteomes" id="UP000230066">
    <property type="component" value="Unassembled WGS sequence"/>
</dbReference>
<sequence length="1017" mass="114262">MTQFFSRSKKSAVTNSTANYSSYSGPSLMLASSQIRNGLLDSSTLTNSEFFCDLSKDGEDKNQKNDRWGRVTSDLPESEMIDGPELGTSIKASLKPRTSHFSTMEKSNKLKRFKNLTDGKDTSEGHVQLLNASPIPESKNKTFERETTDRTTASFRRDITSDGINSKIETGLTKLKSTFVHVGGSDSTSPCASPCLCGTRMKIMIIVTVLGFLVTLSVVILCLAFTINRPKSTAEPVTEVVPMPMPHTIQPVPKPTIHIPERVCFNASCLRVASVIAERLELFNSPEGFAQSRGSCAPSDLLRLTKILAYGDRPGYFVEQTSVGMMQKRLLHSIWSSISEALQNITPSRYVPVWIKKLSFLYRVLLTRGISMGAATSKHSSELATPQQSPSTSLDKLRKNENNIITNSETSPNSMNDHLTLEDLLQRGNIAFHGLDNVLISVQLELRVPLFFSTWISTAHNPGLLDTRIPVLDAFKLLDWVSSDEIAATEEGLMGNSRYWRDLQAYAERLQNLARRPTVQLVSSPGKDESQWPAAFTVLNKLLKLSRESSIRATERSKITMRELMQHVQQTINIPRYLGAMISRNQSVLLPRDLAILVTDLEYFKNLGALLSQTPYSDLQEYVTFSILHKYASYVDDLAASLKKKLLKPIAERFGMQHMENWPLLLDLASPGLKALVLQQWSMRNLERSADVIQADVFRPLQEEFKAMAPLLITDKSELNEVLSQLNGLRIRFTESSFKNKMEDFYDPWQIKLERNLLSQVVEFHQFMSMKALKPDYALLLGDCGLSSEGQHVSMYLRDENIIELSILLLQWPYFATDFSVPNYINFGPVWYSLARSIVTVFRSTGSLNGIVKLQGLRKVMGNTHDQDDNTREILTLYHIKVDELSSEEMSLITSVFVAMEAVGRLCRKLDGTNQLSKEPLLSGVDLPRSVTFYLWLFQSICEAVPATRGSQVILDECTAARIAAHMSPTFRDLISCPDAHKFPNNGELGTRVVFGQKSFYPSRLNRFQNRTTEQGK</sequence>
<dbReference type="GO" id="GO:0004222">
    <property type="term" value="F:metalloendopeptidase activity"/>
    <property type="evidence" value="ECO:0007669"/>
    <property type="project" value="InterPro"/>
</dbReference>
<dbReference type="InterPro" id="IPR042089">
    <property type="entry name" value="Peptidase_M13_dom_2"/>
</dbReference>
<feature type="compositionally biased region" description="Polar residues" evidence="1">
    <location>
        <begin position="382"/>
        <end position="394"/>
    </location>
</feature>
<keyword evidence="2" id="KW-0812">Transmembrane</keyword>
<evidence type="ECO:0000259" key="3">
    <source>
        <dbReference type="Pfam" id="PF05649"/>
    </source>
</evidence>
<protein>
    <recommendedName>
        <fullName evidence="3">Peptidase M13 N-terminal domain-containing protein</fullName>
    </recommendedName>
</protein>
<keyword evidence="5" id="KW-1185">Reference proteome</keyword>
<evidence type="ECO:0000313" key="5">
    <source>
        <dbReference type="Proteomes" id="UP000230066"/>
    </source>
</evidence>
<evidence type="ECO:0000313" key="4">
    <source>
        <dbReference type="EMBL" id="THD27040.1"/>
    </source>
</evidence>
<keyword evidence="2" id="KW-0472">Membrane</keyword>
<dbReference type="Pfam" id="PF05649">
    <property type="entry name" value="Peptidase_M13_N"/>
    <property type="match status" value="1"/>
</dbReference>
<evidence type="ECO:0000256" key="1">
    <source>
        <dbReference type="SAM" id="MobiDB-lite"/>
    </source>
</evidence>
<dbReference type="PROSITE" id="PS51885">
    <property type="entry name" value="NEPRILYSIN"/>
    <property type="match status" value="1"/>
</dbReference>
<feature type="region of interest" description="Disordered" evidence="1">
    <location>
        <begin position="377"/>
        <end position="397"/>
    </location>
</feature>
<dbReference type="AlphaFoldDB" id="A0A4E0S386"/>
<comment type="caution">
    <text evidence="4">The sequence shown here is derived from an EMBL/GenBank/DDBJ whole genome shotgun (WGS) entry which is preliminary data.</text>
</comment>